<name>A0A914UZU1_9BILA</name>
<dbReference type="Proteomes" id="UP000887566">
    <property type="component" value="Unplaced"/>
</dbReference>
<evidence type="ECO:0000313" key="2">
    <source>
        <dbReference type="Proteomes" id="UP000887566"/>
    </source>
</evidence>
<evidence type="ECO:0000256" key="1">
    <source>
        <dbReference type="SAM" id="SignalP"/>
    </source>
</evidence>
<organism evidence="2 3">
    <name type="scientific">Plectus sambesii</name>
    <dbReference type="NCBI Taxonomy" id="2011161"/>
    <lineage>
        <taxon>Eukaryota</taxon>
        <taxon>Metazoa</taxon>
        <taxon>Ecdysozoa</taxon>
        <taxon>Nematoda</taxon>
        <taxon>Chromadorea</taxon>
        <taxon>Plectida</taxon>
        <taxon>Plectina</taxon>
        <taxon>Plectoidea</taxon>
        <taxon>Plectidae</taxon>
        <taxon>Plectus</taxon>
    </lineage>
</organism>
<feature type="signal peptide" evidence="1">
    <location>
        <begin position="1"/>
        <end position="17"/>
    </location>
</feature>
<accession>A0A914UZU1</accession>
<evidence type="ECO:0000313" key="3">
    <source>
        <dbReference type="WBParaSite" id="PSAMB.scaffold13size135047.g313.t1"/>
    </source>
</evidence>
<keyword evidence="1" id="KW-0732">Signal</keyword>
<sequence length="161" mass="17368">MKVIIIAILFTVVAVSALPPNFGLGLTPEQRQSAMANARQAKASGTSVKTALEDWARANLTPEQQQRAAAQKGQIEQFLMDHKISKRATLGDGQRLAQLQAMADQLKANATPQQLQNATDAKQKIVDALAAHGFTGQKAEQAIEMYNQGKTPAEIYEALKA</sequence>
<proteinExistence type="predicted"/>
<keyword evidence="2" id="KW-1185">Reference proteome</keyword>
<feature type="chain" id="PRO_5037622575" evidence="1">
    <location>
        <begin position="18"/>
        <end position="161"/>
    </location>
</feature>
<protein>
    <submittedName>
        <fullName evidence="3">Uncharacterized protein</fullName>
    </submittedName>
</protein>
<reference evidence="3" key="1">
    <citation type="submission" date="2022-11" db="UniProtKB">
        <authorList>
            <consortium name="WormBaseParasite"/>
        </authorList>
    </citation>
    <scope>IDENTIFICATION</scope>
</reference>
<dbReference type="AlphaFoldDB" id="A0A914UZU1"/>
<dbReference type="WBParaSite" id="PSAMB.scaffold13size135047.g313.t1">
    <property type="protein sequence ID" value="PSAMB.scaffold13size135047.g313.t1"/>
    <property type="gene ID" value="PSAMB.scaffold13size135047.g313"/>
</dbReference>